<keyword evidence="8" id="KW-0539">Nucleus</keyword>
<dbReference type="PRINTS" id="PR00056">
    <property type="entry name" value="HSFDOMAIN"/>
</dbReference>
<dbReference type="SUPFAM" id="SSF46785">
    <property type="entry name" value="Winged helix' DNA-binding domain"/>
    <property type="match status" value="1"/>
</dbReference>
<comment type="subunit">
    <text evidence="2">Homotrimer.</text>
</comment>
<evidence type="ECO:0000256" key="1">
    <source>
        <dbReference type="ARBA" id="ARBA00004123"/>
    </source>
</evidence>
<gene>
    <name evidence="12" type="ORF">C4D60_Mb06t25100</name>
</gene>
<evidence type="ECO:0000256" key="10">
    <source>
        <dbReference type="SAM" id="MobiDB-lite"/>
    </source>
</evidence>
<feature type="region of interest" description="Disordered" evidence="10">
    <location>
        <begin position="341"/>
        <end position="371"/>
    </location>
</feature>
<keyword evidence="13" id="KW-1185">Reference proteome</keyword>
<keyword evidence="4" id="KW-0805">Transcription regulation</keyword>
<reference evidence="12 13" key="1">
    <citation type="journal article" date="2019" name="Nat. Plants">
        <title>Genome sequencing of Musa balbisiana reveals subgenome evolution and function divergence in polyploid bananas.</title>
        <authorList>
            <person name="Yao X."/>
        </authorList>
    </citation>
    <scope>NUCLEOTIDE SEQUENCE [LARGE SCALE GENOMIC DNA]</scope>
    <source>
        <strain evidence="13">cv. DH-PKW</strain>
        <tissue evidence="12">Leaves</tissue>
    </source>
</reference>
<evidence type="ECO:0000313" key="12">
    <source>
        <dbReference type="EMBL" id="THU50887.1"/>
    </source>
</evidence>
<feature type="compositionally biased region" description="Basic and acidic residues" evidence="10">
    <location>
        <begin position="403"/>
        <end position="417"/>
    </location>
</feature>
<keyword evidence="3" id="KW-0597">Phosphoprotein</keyword>
<dbReference type="Gene3D" id="1.10.10.10">
    <property type="entry name" value="Winged helix-like DNA-binding domain superfamily/Winged helix DNA-binding domain"/>
    <property type="match status" value="1"/>
</dbReference>
<evidence type="ECO:0000259" key="11">
    <source>
        <dbReference type="PROSITE" id="PS00434"/>
    </source>
</evidence>
<dbReference type="Pfam" id="PF00447">
    <property type="entry name" value="HSF_DNA-bind"/>
    <property type="match status" value="1"/>
</dbReference>
<organism evidence="12 13">
    <name type="scientific">Musa balbisiana</name>
    <name type="common">Banana</name>
    <dbReference type="NCBI Taxonomy" id="52838"/>
    <lineage>
        <taxon>Eukaryota</taxon>
        <taxon>Viridiplantae</taxon>
        <taxon>Streptophyta</taxon>
        <taxon>Embryophyta</taxon>
        <taxon>Tracheophyta</taxon>
        <taxon>Spermatophyta</taxon>
        <taxon>Magnoliopsida</taxon>
        <taxon>Liliopsida</taxon>
        <taxon>Zingiberales</taxon>
        <taxon>Musaceae</taxon>
        <taxon>Musa</taxon>
    </lineage>
</organism>
<keyword evidence="6" id="KW-0238">DNA-binding</keyword>
<dbReference type="GO" id="GO:0003700">
    <property type="term" value="F:DNA-binding transcription factor activity"/>
    <property type="evidence" value="ECO:0007669"/>
    <property type="project" value="InterPro"/>
</dbReference>
<dbReference type="STRING" id="52838.A0A4S8IQH1"/>
<dbReference type="Proteomes" id="UP000317650">
    <property type="component" value="Chromosome 6"/>
</dbReference>
<dbReference type="PROSITE" id="PS00434">
    <property type="entry name" value="HSF_DOMAIN"/>
    <property type="match status" value="1"/>
</dbReference>
<comment type="caution">
    <text evidence="12">The sequence shown here is derived from an EMBL/GenBank/DDBJ whole genome shotgun (WGS) entry which is preliminary data.</text>
</comment>
<dbReference type="FunFam" id="1.10.10.10:FF:000057">
    <property type="entry name" value="Heat shock transcription factor 1"/>
    <property type="match status" value="1"/>
</dbReference>
<proteinExistence type="inferred from homology"/>
<dbReference type="InterPro" id="IPR036390">
    <property type="entry name" value="WH_DNA-bd_sf"/>
</dbReference>
<comment type="subcellular location">
    <subcellularLocation>
        <location evidence="1">Nucleus</location>
    </subcellularLocation>
</comment>
<dbReference type="PANTHER" id="PTHR10015:SF456">
    <property type="entry name" value="E2F_DP FAMILY WINGED-HELIX DNA-BINDING DOMAIN-CONTAINING PROTEIN-RELATED"/>
    <property type="match status" value="1"/>
</dbReference>
<evidence type="ECO:0000256" key="5">
    <source>
        <dbReference type="ARBA" id="ARBA00023016"/>
    </source>
</evidence>
<evidence type="ECO:0000256" key="3">
    <source>
        <dbReference type="ARBA" id="ARBA00022553"/>
    </source>
</evidence>
<evidence type="ECO:0000256" key="8">
    <source>
        <dbReference type="ARBA" id="ARBA00023242"/>
    </source>
</evidence>
<evidence type="ECO:0000256" key="9">
    <source>
        <dbReference type="RuleBase" id="RU004020"/>
    </source>
</evidence>
<keyword evidence="5" id="KW-0346">Stress response</keyword>
<name>A0A4S8IQH1_MUSBA</name>
<dbReference type="PANTHER" id="PTHR10015">
    <property type="entry name" value="HEAT SHOCK TRANSCRIPTION FACTOR"/>
    <property type="match status" value="1"/>
</dbReference>
<feature type="region of interest" description="Disordered" evidence="10">
    <location>
        <begin position="402"/>
        <end position="425"/>
    </location>
</feature>
<evidence type="ECO:0000256" key="4">
    <source>
        <dbReference type="ARBA" id="ARBA00023015"/>
    </source>
</evidence>
<feature type="domain" description="HSF-type DNA-binding" evidence="11">
    <location>
        <begin position="190"/>
        <end position="214"/>
    </location>
</feature>
<evidence type="ECO:0000256" key="7">
    <source>
        <dbReference type="ARBA" id="ARBA00023163"/>
    </source>
</evidence>
<sequence length="557" mass="63358">MTNSRKRLFPTERLFDMSRKLFPENTQRNLKSDELLHLISKHSEKINNRLFKRYFRKIRNARNQSGNLTVAPGPTLERPRSAGSTASSASRRSSPPPPKQQPSNVLVSIMDPLLEIVNEEYLEASSFYTQVPPVEPPRPIKGLHEVGPPPFLTKTFDMVDDPLTDQVVSWSLTSNSFVVWDPHAFAMTLLPRYFKHRNFSSFVRQLNTYGFRKVDADRWEFANEGFLRGQKHLLKTIKRRKPPSYPPPRQQSTGPFLEVGHFGLDGEINRLKRDKNILMAEVVKLRQEQQNTRAELQAMEERLQCTEQRQQQMMNFLARALQSPDFFQQLVQQQGKRKELEEAISKKRRRPIEAGPYHGEGETSQSQEIEPPFDVETGQIEGNYGPEVSELEDLALKIQGLGRNKEDEDKQEVKQEGGDTELNDEFWEELLNEQIEEEEDRSESRKGGDDNDIGLLADRLGYLSSTSPNSHLTGQVCVQEGLDKGVALPPRHILLCLSFSHDADQQGKGTCIINSGRHSYSSKGGLVLEVSGSEERLVMAQINTIASTFLPVFSATM</sequence>
<accession>A0A4S8IQH1</accession>
<comment type="similarity">
    <text evidence="9">Belongs to the HSF family.</text>
</comment>
<protein>
    <recommendedName>
        <fullName evidence="11">HSF-type DNA-binding domain-containing protein</fullName>
    </recommendedName>
</protein>
<dbReference type="InterPro" id="IPR000232">
    <property type="entry name" value="HSF_DNA-bd"/>
</dbReference>
<evidence type="ECO:0000256" key="6">
    <source>
        <dbReference type="ARBA" id="ARBA00023125"/>
    </source>
</evidence>
<dbReference type="AlphaFoldDB" id="A0A4S8IQH1"/>
<dbReference type="SMART" id="SM00415">
    <property type="entry name" value="HSF"/>
    <property type="match status" value="1"/>
</dbReference>
<feature type="region of interest" description="Disordered" evidence="10">
    <location>
        <begin position="65"/>
        <end position="104"/>
    </location>
</feature>
<dbReference type="InterPro" id="IPR036388">
    <property type="entry name" value="WH-like_DNA-bd_sf"/>
</dbReference>
<dbReference type="GO" id="GO:0006357">
    <property type="term" value="P:regulation of transcription by RNA polymerase II"/>
    <property type="evidence" value="ECO:0007669"/>
    <property type="project" value="TreeGrafter"/>
</dbReference>
<dbReference type="GO" id="GO:0005634">
    <property type="term" value="C:nucleus"/>
    <property type="evidence" value="ECO:0007669"/>
    <property type="project" value="UniProtKB-SubCell"/>
</dbReference>
<dbReference type="GO" id="GO:0034605">
    <property type="term" value="P:cellular response to heat"/>
    <property type="evidence" value="ECO:0007669"/>
    <property type="project" value="TreeGrafter"/>
</dbReference>
<evidence type="ECO:0000313" key="13">
    <source>
        <dbReference type="Proteomes" id="UP000317650"/>
    </source>
</evidence>
<feature type="compositionally biased region" description="Low complexity" evidence="10">
    <location>
        <begin position="81"/>
        <end position="93"/>
    </location>
</feature>
<dbReference type="GO" id="GO:0000978">
    <property type="term" value="F:RNA polymerase II cis-regulatory region sequence-specific DNA binding"/>
    <property type="evidence" value="ECO:0007669"/>
    <property type="project" value="TreeGrafter"/>
</dbReference>
<keyword evidence="7" id="KW-0804">Transcription</keyword>
<evidence type="ECO:0000256" key="2">
    <source>
        <dbReference type="ARBA" id="ARBA00011233"/>
    </source>
</evidence>
<dbReference type="EMBL" id="PYDT01000009">
    <property type="protein sequence ID" value="THU50887.1"/>
    <property type="molecule type" value="Genomic_DNA"/>
</dbReference>